<dbReference type="EMBL" id="DACRBY010000001">
    <property type="protein sequence ID" value="HAS8538363.1"/>
    <property type="molecule type" value="Genomic_DNA"/>
</dbReference>
<proteinExistence type="predicted"/>
<dbReference type="AlphaFoldDB" id="A0A8H9MYC2"/>
<organism evidence="1">
    <name type="scientific">Vibrio vulnificus</name>
    <dbReference type="NCBI Taxonomy" id="672"/>
    <lineage>
        <taxon>Bacteria</taxon>
        <taxon>Pseudomonadati</taxon>
        <taxon>Pseudomonadota</taxon>
        <taxon>Gammaproteobacteria</taxon>
        <taxon>Vibrionales</taxon>
        <taxon>Vibrionaceae</taxon>
        <taxon>Vibrio</taxon>
    </lineage>
</organism>
<protein>
    <submittedName>
        <fullName evidence="1">Uncharacterized protein</fullName>
    </submittedName>
</protein>
<reference evidence="1" key="1">
    <citation type="journal article" date="2018" name="Genome Biol.">
        <title>SKESA: strategic k-mer extension for scrupulous assemblies.</title>
        <authorList>
            <person name="Souvorov A."/>
            <person name="Agarwala R."/>
            <person name="Lipman D.J."/>
        </authorList>
    </citation>
    <scope>NUCLEOTIDE SEQUENCE</scope>
    <source>
        <strain evidence="1">BCW_3452</strain>
    </source>
</reference>
<name>A0A8H9MYC2_VIBVL</name>
<comment type="caution">
    <text evidence="1">The sequence shown here is derived from an EMBL/GenBank/DDBJ whole genome shotgun (WGS) entry which is preliminary data.</text>
</comment>
<reference evidence="1" key="2">
    <citation type="submission" date="2019-01" db="EMBL/GenBank/DDBJ databases">
        <authorList>
            <consortium name="NCBI Pathogen Detection Project"/>
        </authorList>
    </citation>
    <scope>NUCLEOTIDE SEQUENCE</scope>
    <source>
        <strain evidence="1">BCW_3452</strain>
    </source>
</reference>
<sequence>MDYSKLSVTATDGSTQSVKLHPLTPITQHVTGLNVDVNFNFEENLLKNAMDLGSAFEVTPSTGSVETTNLLQSDLLVVRASYLWAGLPCDEDDTETLELIIDEQRSNVLFDGYIVATDKAELDTKIQQWCDFQNNKLNLLNSNLNKLSSKEYAAADKKDGFTSMLLASSLELQN</sequence>
<accession>A0A8H9MYC2</accession>
<dbReference type="Proteomes" id="UP000863257">
    <property type="component" value="Unassembled WGS sequence"/>
</dbReference>
<evidence type="ECO:0000313" key="1">
    <source>
        <dbReference type="EMBL" id="HAS8538363.1"/>
    </source>
</evidence>
<gene>
    <name evidence="1" type="ORF">I7730_00930</name>
</gene>